<name>A0ACC2WVD4_9TREE</name>
<proteinExistence type="predicted"/>
<evidence type="ECO:0000313" key="2">
    <source>
        <dbReference type="Proteomes" id="UP001234202"/>
    </source>
</evidence>
<gene>
    <name evidence="1" type="ORF">QFC24_006933</name>
</gene>
<protein>
    <submittedName>
        <fullName evidence="1">Uncharacterized protein</fullName>
    </submittedName>
</protein>
<accession>A0ACC2WVD4</accession>
<dbReference type="Proteomes" id="UP001234202">
    <property type="component" value="Unassembled WGS sequence"/>
</dbReference>
<comment type="caution">
    <text evidence="1">The sequence shown here is derived from an EMBL/GenBank/DDBJ whole genome shotgun (WGS) entry which is preliminary data.</text>
</comment>
<keyword evidence="2" id="KW-1185">Reference proteome</keyword>
<reference evidence="1" key="1">
    <citation type="submission" date="2023-04" db="EMBL/GenBank/DDBJ databases">
        <title>Draft Genome sequencing of Naganishia species isolated from polar environments using Oxford Nanopore Technology.</title>
        <authorList>
            <person name="Leo P."/>
            <person name="Venkateswaran K."/>
        </authorList>
    </citation>
    <scope>NUCLEOTIDE SEQUENCE</scope>
    <source>
        <strain evidence="1">DBVPG 5303</strain>
    </source>
</reference>
<evidence type="ECO:0000313" key="1">
    <source>
        <dbReference type="EMBL" id="KAJ9115750.1"/>
    </source>
</evidence>
<organism evidence="1 2">
    <name type="scientific">Naganishia onofrii</name>
    <dbReference type="NCBI Taxonomy" id="1851511"/>
    <lineage>
        <taxon>Eukaryota</taxon>
        <taxon>Fungi</taxon>
        <taxon>Dikarya</taxon>
        <taxon>Basidiomycota</taxon>
        <taxon>Agaricomycotina</taxon>
        <taxon>Tremellomycetes</taxon>
        <taxon>Filobasidiales</taxon>
        <taxon>Filobasidiaceae</taxon>
        <taxon>Naganishia</taxon>
    </lineage>
</organism>
<dbReference type="EMBL" id="JASBWV010000042">
    <property type="protein sequence ID" value="KAJ9115750.1"/>
    <property type="molecule type" value="Genomic_DNA"/>
</dbReference>
<sequence>MVVAQGVTVVAAVGGTLMLTSKADDLKESQRRTALGQLPPSVDLVPASTAKHTSDSKLSAPSIQTSSSSSSPSPTTTSAGDDATTTTTTMTGNGRFARPMRVSQALEETEKLPGAHRAPIKVSEFAKRLERAEVLEGEAERARTAGRA</sequence>